<name>A0ABT9EJM0_9SPHN</name>
<evidence type="ECO:0000313" key="2">
    <source>
        <dbReference type="EMBL" id="MDP1027168.1"/>
    </source>
</evidence>
<dbReference type="Proteomes" id="UP001230685">
    <property type="component" value="Unassembled WGS sequence"/>
</dbReference>
<keyword evidence="3" id="KW-1185">Reference proteome</keyword>
<evidence type="ECO:0000313" key="3">
    <source>
        <dbReference type="Proteomes" id="UP001230685"/>
    </source>
</evidence>
<evidence type="ECO:0000256" key="1">
    <source>
        <dbReference type="SAM" id="SignalP"/>
    </source>
</evidence>
<reference evidence="2 3" key="1">
    <citation type="submission" date="2023-07" db="EMBL/GenBank/DDBJ databases">
        <authorList>
            <person name="Kim M.K."/>
        </authorList>
    </citation>
    <scope>NUCLEOTIDE SEQUENCE [LARGE SCALE GENOMIC DNA]</scope>
    <source>
        <strain evidence="2 3">KR1UV-12</strain>
    </source>
</reference>
<dbReference type="EMBL" id="JAUUDS010000003">
    <property type="protein sequence ID" value="MDP1027168.1"/>
    <property type="molecule type" value="Genomic_DNA"/>
</dbReference>
<organism evidence="2 3">
    <name type="scientific">Sphingomonas aurea</name>
    <dbReference type="NCBI Taxonomy" id="3063994"/>
    <lineage>
        <taxon>Bacteria</taxon>
        <taxon>Pseudomonadati</taxon>
        <taxon>Pseudomonadota</taxon>
        <taxon>Alphaproteobacteria</taxon>
        <taxon>Sphingomonadales</taxon>
        <taxon>Sphingomonadaceae</taxon>
        <taxon>Sphingomonas</taxon>
    </lineage>
</organism>
<feature type="signal peptide" evidence="1">
    <location>
        <begin position="1"/>
        <end position="39"/>
    </location>
</feature>
<sequence length="316" mass="33717">MPANMLILTISPPLAWSAAMRFQSSLRLIAVVATTMATAAVAQPHKIGAIFQRGDDAIVITPCPAGGDHDENCRAVEARSSLQVRKLGSGYIIVRSLWRRPPRGAGPDIILFGDDGGSGGYGDLFAVTFGRDVQVRTLSGERMDSATVTPGKSGPRITLAFDIEFFNGAPHAGAIIVPLPVRWANGDFALDLPALIRPAPSPAQANARVAAMTHELREWLAARQNPAVLYPPEAPSGTPITAKALVEAMLSGHADLARTMLDRSWPRRNGGSPGGKERFWADLCHAVRAQPLWQRFGLGRLPHADLIVAGAEHRAG</sequence>
<keyword evidence="1" id="KW-0732">Signal</keyword>
<feature type="chain" id="PRO_5045998848" evidence="1">
    <location>
        <begin position="40"/>
        <end position="316"/>
    </location>
</feature>
<protein>
    <submittedName>
        <fullName evidence="2">Uncharacterized protein</fullName>
    </submittedName>
</protein>
<proteinExistence type="predicted"/>
<comment type="caution">
    <text evidence="2">The sequence shown here is derived from an EMBL/GenBank/DDBJ whole genome shotgun (WGS) entry which is preliminary data.</text>
</comment>
<gene>
    <name evidence="2" type="ORF">Q5H91_08090</name>
</gene>
<accession>A0ABT9EJM0</accession>